<dbReference type="InterPro" id="IPR036736">
    <property type="entry name" value="ACP-like_sf"/>
</dbReference>
<evidence type="ECO:0000313" key="3">
    <source>
        <dbReference type="Proteomes" id="UP000051386"/>
    </source>
</evidence>
<dbReference type="EMBL" id="LDJK01000001">
    <property type="protein sequence ID" value="KRG77838.1"/>
    <property type="molecule type" value="Genomic_DNA"/>
</dbReference>
<keyword evidence="3" id="KW-1185">Reference proteome</keyword>
<dbReference type="RefSeq" id="WP_057506660.1">
    <property type="nucleotide sequence ID" value="NZ_LDJK01000001.1"/>
</dbReference>
<evidence type="ECO:0000259" key="1">
    <source>
        <dbReference type="PROSITE" id="PS50075"/>
    </source>
</evidence>
<dbReference type="PATRIC" id="fig|517011.3.peg.11"/>
<accession>A0A0R0DID3</accession>
<protein>
    <recommendedName>
        <fullName evidence="1">Carrier domain-containing protein</fullName>
    </recommendedName>
</protein>
<proteinExistence type="predicted"/>
<sequence>MNTTESVFNVIRELILELKDDEIENITLESTIEALDLDSLDFVEMQVVVRKTLGVSMDPKAFASGDISTLQALCDYILGLTQAAQAPA</sequence>
<dbReference type="PROSITE" id="PS50075">
    <property type="entry name" value="CARRIER"/>
    <property type="match status" value="1"/>
</dbReference>
<dbReference type="Proteomes" id="UP000051386">
    <property type="component" value="Unassembled WGS sequence"/>
</dbReference>
<dbReference type="Pfam" id="PF00550">
    <property type="entry name" value="PP-binding"/>
    <property type="match status" value="1"/>
</dbReference>
<name>A0A0R0DID3_9GAMM</name>
<gene>
    <name evidence="2" type="ORF">ABB28_00045</name>
</gene>
<comment type="caution">
    <text evidence="2">The sequence shown here is derived from an EMBL/GenBank/DDBJ whole genome shotgun (WGS) entry which is preliminary data.</text>
</comment>
<dbReference type="InterPro" id="IPR009081">
    <property type="entry name" value="PP-bd_ACP"/>
</dbReference>
<evidence type="ECO:0000313" key="2">
    <source>
        <dbReference type="EMBL" id="KRG77838.1"/>
    </source>
</evidence>
<dbReference type="AlphaFoldDB" id="A0A0R0DID3"/>
<dbReference type="Gene3D" id="1.10.1200.10">
    <property type="entry name" value="ACP-like"/>
    <property type="match status" value="1"/>
</dbReference>
<reference evidence="2 3" key="1">
    <citation type="submission" date="2015-05" db="EMBL/GenBank/DDBJ databases">
        <title>Genome sequencing and analysis of members of genus Stenotrophomonas.</title>
        <authorList>
            <person name="Patil P.P."/>
            <person name="Midha S."/>
            <person name="Patil P.B."/>
        </authorList>
    </citation>
    <scope>NUCLEOTIDE SEQUENCE [LARGE SCALE GENOMIC DNA]</scope>
    <source>
        <strain evidence="2 3">DSM 21508</strain>
    </source>
</reference>
<organism evidence="2 3">
    <name type="scientific">Stenotrophomonas chelatiphaga</name>
    <dbReference type="NCBI Taxonomy" id="517011"/>
    <lineage>
        <taxon>Bacteria</taxon>
        <taxon>Pseudomonadati</taxon>
        <taxon>Pseudomonadota</taxon>
        <taxon>Gammaproteobacteria</taxon>
        <taxon>Lysobacterales</taxon>
        <taxon>Lysobacteraceae</taxon>
        <taxon>Stenotrophomonas</taxon>
    </lineage>
</organism>
<dbReference type="SUPFAM" id="SSF47336">
    <property type="entry name" value="ACP-like"/>
    <property type="match status" value="1"/>
</dbReference>
<feature type="domain" description="Carrier" evidence="1">
    <location>
        <begin position="2"/>
        <end position="81"/>
    </location>
</feature>